<evidence type="ECO:0000313" key="2">
    <source>
        <dbReference type="Proteomes" id="UP000287972"/>
    </source>
</evidence>
<gene>
    <name evidence="1" type="ORF">CEP51_008194</name>
</gene>
<dbReference type="AlphaFoldDB" id="A0A428RLP4"/>
<protein>
    <submittedName>
        <fullName evidence="1">Uncharacterized protein</fullName>
    </submittedName>
</protein>
<proteinExistence type="predicted"/>
<sequence length="386" mass="44143">MHHLHTIVKTGAMSAPTSFPPSPGRPPPPVAQIGTISTDDYFQNLPTELRIAIIHRCHSAIDIKALILASPAMLACLEENRPRCLQGVVERLKYQIQSDSVLPLALLTGRLRHVREKYQGRSRETLRCKIQQVLKEGIDLEGWENNLIALCHLTPLFHSGKEFVSQTGPQVPSMPLSTPPDMQLHTSHFIISMMQGFEEYRRRWEREGLEAYFRFDSYCNAIFYGQEPVLEESIALEEQLLRLSGIGDDRTEALVAFCKIMKNTFLGPCEVEEGWGPYLLRLTNPGREGPRRNWTTEEMKRYFPLAILETQGERDVISWESDIFRRLECVEKHVHRLCGDDTYTGVIGRPPSAMGFPAALHMCQSLSKYLPPFQFWAASDRRFFEI</sequence>
<keyword evidence="2" id="KW-1185">Reference proteome</keyword>
<organism evidence="1 2">
    <name type="scientific">Fusarium floridanum</name>
    <dbReference type="NCBI Taxonomy" id="1325733"/>
    <lineage>
        <taxon>Eukaryota</taxon>
        <taxon>Fungi</taxon>
        <taxon>Dikarya</taxon>
        <taxon>Ascomycota</taxon>
        <taxon>Pezizomycotina</taxon>
        <taxon>Sordariomycetes</taxon>
        <taxon>Hypocreomycetidae</taxon>
        <taxon>Hypocreales</taxon>
        <taxon>Nectriaceae</taxon>
        <taxon>Fusarium</taxon>
        <taxon>Fusarium solani species complex</taxon>
    </lineage>
</organism>
<comment type="caution">
    <text evidence="1">The sequence shown here is derived from an EMBL/GenBank/DDBJ whole genome shotgun (WGS) entry which is preliminary data.</text>
</comment>
<evidence type="ECO:0000313" key="1">
    <source>
        <dbReference type="EMBL" id="RSL78439.1"/>
    </source>
</evidence>
<dbReference type="EMBL" id="NKCL01000208">
    <property type="protein sequence ID" value="RSL78439.1"/>
    <property type="molecule type" value="Genomic_DNA"/>
</dbReference>
<accession>A0A428RLP4</accession>
<dbReference type="Proteomes" id="UP000287972">
    <property type="component" value="Unassembled WGS sequence"/>
</dbReference>
<name>A0A428RLP4_9HYPO</name>
<reference evidence="1 2" key="1">
    <citation type="submission" date="2017-06" db="EMBL/GenBank/DDBJ databases">
        <title>Comparative genomic analysis of Ambrosia Fusariam Clade fungi.</title>
        <authorList>
            <person name="Stajich J.E."/>
            <person name="Carrillo J."/>
            <person name="Kijimoto T."/>
            <person name="Eskalen A."/>
            <person name="O'Donnell K."/>
            <person name="Kasson M."/>
        </authorList>
    </citation>
    <scope>NUCLEOTIDE SEQUENCE [LARGE SCALE GENOMIC DNA]</scope>
    <source>
        <strain evidence="1 2">NRRL62606</strain>
    </source>
</reference>